<dbReference type="RefSeq" id="WP_007048079.1">
    <property type="nucleotide sequence ID" value="NZ_GG704770.1"/>
</dbReference>
<gene>
    <name evidence="1" type="ORF">SUBVAR_06728</name>
</gene>
<evidence type="ECO:0000313" key="1">
    <source>
        <dbReference type="EMBL" id="EFB74916.1"/>
    </source>
</evidence>
<evidence type="ECO:0000313" key="2">
    <source>
        <dbReference type="Proteomes" id="UP000003438"/>
    </source>
</evidence>
<protein>
    <submittedName>
        <fullName evidence="1">Uncharacterized protein</fullName>
    </submittedName>
</protein>
<keyword evidence="2" id="KW-1185">Reference proteome</keyword>
<sequence>MVDPKGQKVKNDKTVHASLTLDPFRNRIRIHRQTIRLLKNPAYIQFLVNPEELYIAVLGSDKPISGGTANRVRMLDTTQQSVEFYSAILMNNFSEMVGGFDPRFNYQLEGEIDQVNRVAYFSLQTIKQLERRSKYVRKEI</sequence>
<proteinExistence type="predicted"/>
<dbReference type="AlphaFoldDB" id="D1PQQ1"/>
<dbReference type="Proteomes" id="UP000003438">
    <property type="component" value="Unassembled WGS sequence"/>
</dbReference>
<dbReference type="EMBL" id="ACBY02000052">
    <property type="protein sequence ID" value="EFB74916.1"/>
    <property type="molecule type" value="Genomic_DNA"/>
</dbReference>
<dbReference type="HOGENOM" id="CLU_152613_0_0_9"/>
<dbReference type="eggNOG" id="ENOG5033P1Y">
    <property type="taxonomic scope" value="Bacteria"/>
</dbReference>
<organism evidence="1 2">
    <name type="scientific">Subdoligranulum variabile DSM 15176</name>
    <dbReference type="NCBI Taxonomy" id="411471"/>
    <lineage>
        <taxon>Bacteria</taxon>
        <taxon>Bacillati</taxon>
        <taxon>Bacillota</taxon>
        <taxon>Clostridia</taxon>
        <taxon>Eubacteriales</taxon>
        <taxon>Oscillospiraceae</taxon>
        <taxon>Subdoligranulum</taxon>
    </lineage>
</organism>
<dbReference type="OrthoDB" id="2004208at2"/>
<reference evidence="1" key="1">
    <citation type="submission" date="2009-12" db="EMBL/GenBank/DDBJ databases">
        <authorList>
            <person name="Weinstock G."/>
            <person name="Sodergren E."/>
            <person name="Clifton S."/>
            <person name="Fulton L."/>
            <person name="Fulton B."/>
            <person name="Courtney L."/>
            <person name="Fronick C."/>
            <person name="Harrison M."/>
            <person name="Strong C."/>
            <person name="Farmer C."/>
            <person name="Delahaunty K."/>
            <person name="Markovic C."/>
            <person name="Hall O."/>
            <person name="Minx P."/>
            <person name="Tomlinson C."/>
            <person name="Mitreva M."/>
            <person name="Nelson J."/>
            <person name="Hou S."/>
            <person name="Wollam A."/>
            <person name="Pepin K.H."/>
            <person name="Johnson M."/>
            <person name="Bhonagiri V."/>
            <person name="Nash W.E."/>
            <person name="Warren W."/>
            <person name="Chinwalla A."/>
            <person name="Mardis E.R."/>
            <person name="Wilson R.K."/>
        </authorList>
    </citation>
    <scope>NUCLEOTIDE SEQUENCE [LARGE SCALE GENOMIC DNA]</scope>
    <source>
        <strain evidence="1">DSM 15176</strain>
    </source>
</reference>
<accession>D1PQQ1</accession>
<name>D1PQQ1_9FIRM</name>
<dbReference type="STRING" id="411471.SUBVAR_06728"/>
<comment type="caution">
    <text evidence="1">The sequence shown here is derived from an EMBL/GenBank/DDBJ whole genome shotgun (WGS) entry which is preliminary data.</text>
</comment>